<evidence type="ECO:0000313" key="2">
    <source>
        <dbReference type="EMBL" id="RSL87186.1"/>
    </source>
</evidence>
<evidence type="ECO:0000313" key="3">
    <source>
        <dbReference type="Proteomes" id="UP000287972"/>
    </source>
</evidence>
<dbReference type="EMBL" id="NKCL01000034">
    <property type="protein sequence ID" value="RSL87186.1"/>
    <property type="molecule type" value="Genomic_DNA"/>
</dbReference>
<name>A0A428SBM5_9HYPO</name>
<organism evidence="2 3">
    <name type="scientific">Fusarium floridanum</name>
    <dbReference type="NCBI Taxonomy" id="1325733"/>
    <lineage>
        <taxon>Eukaryota</taxon>
        <taxon>Fungi</taxon>
        <taxon>Dikarya</taxon>
        <taxon>Ascomycota</taxon>
        <taxon>Pezizomycotina</taxon>
        <taxon>Sordariomycetes</taxon>
        <taxon>Hypocreomycetidae</taxon>
        <taxon>Hypocreales</taxon>
        <taxon>Nectriaceae</taxon>
        <taxon>Fusarium</taxon>
        <taxon>Fusarium solani species complex</taxon>
    </lineage>
</organism>
<dbReference type="AlphaFoldDB" id="A0A428SBM5"/>
<keyword evidence="3" id="KW-1185">Reference proteome</keyword>
<proteinExistence type="predicted"/>
<protein>
    <submittedName>
        <fullName evidence="2">Uncharacterized protein</fullName>
    </submittedName>
</protein>
<gene>
    <name evidence="2" type="ORF">CEP51_002362</name>
</gene>
<evidence type="ECO:0000256" key="1">
    <source>
        <dbReference type="SAM" id="MobiDB-lite"/>
    </source>
</evidence>
<feature type="region of interest" description="Disordered" evidence="1">
    <location>
        <begin position="98"/>
        <end position="125"/>
    </location>
</feature>
<accession>A0A428SBM5</accession>
<comment type="caution">
    <text evidence="2">The sequence shown here is derived from an EMBL/GenBank/DDBJ whole genome shotgun (WGS) entry which is preliminary data.</text>
</comment>
<dbReference type="Proteomes" id="UP000287972">
    <property type="component" value="Unassembled WGS sequence"/>
</dbReference>
<sequence>MPSDFLRCCARQVQRYARARPPQPFADLITEKDLRRAANLEKNFALSLSPKDEPQWPSNRSSNSLSLKSFLRCRSWMRLRVPAEPKDDVVNKEVIVIEDSEDEDDSKSCDTFMSDDDQVQKPDDEPELFIENDVDKQKDETGDEKSAAETLMAFCDRGNNDSPVEEILRDRPIPRPDRYFAYRATRSTYFTTQQSTSAFTQSRPTFVVPSYVPYGMPYPSYPHPFAPVVATGYSIVQTPGYYPPPLPVFNGLRPQPVLACATRGYEEYMASGFTPQYSRIDEQSYDQEQ</sequence>
<reference evidence="2 3" key="1">
    <citation type="submission" date="2017-06" db="EMBL/GenBank/DDBJ databases">
        <title>Comparative genomic analysis of Ambrosia Fusariam Clade fungi.</title>
        <authorList>
            <person name="Stajich J.E."/>
            <person name="Carrillo J."/>
            <person name="Kijimoto T."/>
            <person name="Eskalen A."/>
            <person name="O'Donnell K."/>
            <person name="Kasson M."/>
        </authorList>
    </citation>
    <scope>NUCLEOTIDE SEQUENCE [LARGE SCALE GENOMIC DNA]</scope>
    <source>
        <strain evidence="2 3">NRRL62606</strain>
    </source>
</reference>